<keyword evidence="5" id="KW-0597">Phosphoprotein</keyword>
<sequence length="610" mass="68469">MGWKFKSIRARLLATLLLAVGIPVLLSSMFLYGNTRRTVLAGTISETEKLLNAGKSNIEAYFALIDKASLEIYGTKYKDSSIFSLAKKSYGYDTELFVLQTLYSIYGYDPDILQVYFHLQEHQKAFLFKENMIARGDAAGNQLSPLVEDARLTSVHESTDYGIPHMVKSQGPVVSFQRNIYDIPTRNILATVSIDLKASVFQRLSADLFDPDMESLVWVSLPEGRVLYDSKGERTGSLLDQGLLARAMASVQEGKGNFHWREGGQNNLVVVDTVANGTIEHLLMKEIPDHRIQSAVNELVEFALVNVLVTGLMIVLVSVLLSYHFSRPIGELLGTISRIRAGNLETTIPVRKKGEEGDEFDLLKDHFNEMMDSINRQIHLQYRLGLENTRNELKALQAQINSHFMNNILQSIGTEALKEGNRKVYRLIVQLGNMMQYSMRNQNQIVPLEAELDYCRSYLELQNHRFEGRIDHEVQAEEGVLSLPIPKVTLQPVLENCFIHGFGSEGEGGRIRIRCSRSGDRFQVEVEDNGTGIPPEKMAELNRMFRMSVGKETEEADALSAPGRIGLANVHRRLLFYYKGKGNLTILPGKEGGTSVLLDLPVSPLLEESR</sequence>
<dbReference type="PROSITE" id="PS50885">
    <property type="entry name" value="HAMP"/>
    <property type="match status" value="1"/>
</dbReference>
<evidence type="ECO:0000313" key="18">
    <source>
        <dbReference type="EMBL" id="NDL67278.1"/>
    </source>
</evidence>
<keyword evidence="10" id="KW-0067">ATP-binding</keyword>
<dbReference type="Gene3D" id="6.10.340.10">
    <property type="match status" value="1"/>
</dbReference>
<comment type="subcellular location">
    <subcellularLocation>
        <location evidence="2">Cell membrane</location>
        <topology evidence="2">Multi-pass membrane protein</topology>
    </subcellularLocation>
</comment>
<keyword evidence="8" id="KW-0547">Nucleotide-binding</keyword>
<dbReference type="EC" id="2.7.13.3" evidence="3"/>
<dbReference type="RefSeq" id="WP_162370003.1">
    <property type="nucleotide sequence ID" value="NZ_JAAEEH010000012.1"/>
</dbReference>
<keyword evidence="6" id="KW-0808">Transferase</keyword>
<feature type="coiled-coil region" evidence="14">
    <location>
        <begin position="379"/>
        <end position="406"/>
    </location>
</feature>
<comment type="caution">
    <text evidence="18">The sequence shown here is derived from an EMBL/GenBank/DDBJ whole genome shotgun (WGS) entry which is preliminary data.</text>
</comment>
<reference evidence="18 19" key="1">
    <citation type="submission" date="2020-01" db="EMBL/GenBank/DDBJ databases">
        <title>Anaeroalcalibacter tamaniensis gen. nov., sp. nov., moderately halophilic strictly anaerobic fermenter bacterium from mud volcano of Taman peninsula.</title>
        <authorList>
            <person name="Frolova A."/>
            <person name="Merkel A.Y."/>
            <person name="Slobodkin A.I."/>
        </authorList>
    </citation>
    <scope>NUCLEOTIDE SEQUENCE [LARGE SCALE GENOMIC DNA]</scope>
    <source>
        <strain evidence="18 19">F-3ap</strain>
    </source>
</reference>
<keyword evidence="13 15" id="KW-0472">Membrane</keyword>
<keyword evidence="7 15" id="KW-0812">Transmembrane</keyword>
<feature type="domain" description="Histidine kinase" evidence="16">
    <location>
        <begin position="490"/>
        <end position="604"/>
    </location>
</feature>
<evidence type="ECO:0000256" key="8">
    <source>
        <dbReference type="ARBA" id="ARBA00022741"/>
    </source>
</evidence>
<dbReference type="SUPFAM" id="SSF158472">
    <property type="entry name" value="HAMP domain-like"/>
    <property type="match status" value="1"/>
</dbReference>
<dbReference type="SMART" id="SM00304">
    <property type="entry name" value="HAMP"/>
    <property type="match status" value="1"/>
</dbReference>
<dbReference type="InterPro" id="IPR036890">
    <property type="entry name" value="HATPase_C_sf"/>
</dbReference>
<dbReference type="PROSITE" id="PS50109">
    <property type="entry name" value="HIS_KIN"/>
    <property type="match status" value="1"/>
</dbReference>
<organism evidence="18 19">
    <name type="scientific">Anaerotalea alkaliphila</name>
    <dbReference type="NCBI Taxonomy" id="2662126"/>
    <lineage>
        <taxon>Bacteria</taxon>
        <taxon>Bacillati</taxon>
        <taxon>Bacillota</taxon>
        <taxon>Clostridia</taxon>
        <taxon>Eubacteriales</taxon>
        <taxon>Anaerotalea</taxon>
    </lineage>
</organism>
<dbReference type="Gene3D" id="3.30.565.10">
    <property type="entry name" value="Histidine kinase-like ATPase, C-terminal domain"/>
    <property type="match status" value="1"/>
</dbReference>
<dbReference type="Proteomes" id="UP000461585">
    <property type="component" value="Unassembled WGS sequence"/>
</dbReference>
<protein>
    <recommendedName>
        <fullName evidence="3">histidine kinase</fullName>
        <ecNumber evidence="3">2.7.13.3</ecNumber>
    </recommendedName>
</protein>
<evidence type="ECO:0000256" key="15">
    <source>
        <dbReference type="SAM" id="Phobius"/>
    </source>
</evidence>
<evidence type="ECO:0000256" key="10">
    <source>
        <dbReference type="ARBA" id="ARBA00022840"/>
    </source>
</evidence>
<dbReference type="InterPro" id="IPR005467">
    <property type="entry name" value="His_kinase_dom"/>
</dbReference>
<keyword evidence="19" id="KW-1185">Reference proteome</keyword>
<evidence type="ECO:0000259" key="17">
    <source>
        <dbReference type="PROSITE" id="PS50885"/>
    </source>
</evidence>
<evidence type="ECO:0000313" key="19">
    <source>
        <dbReference type="Proteomes" id="UP000461585"/>
    </source>
</evidence>
<gene>
    <name evidence="18" type="ORF">GXN74_05945</name>
</gene>
<dbReference type="Pfam" id="PF00672">
    <property type="entry name" value="HAMP"/>
    <property type="match status" value="1"/>
</dbReference>
<evidence type="ECO:0000256" key="5">
    <source>
        <dbReference type="ARBA" id="ARBA00022553"/>
    </source>
</evidence>
<dbReference type="InterPro" id="IPR050640">
    <property type="entry name" value="Bact_2-comp_sensor_kinase"/>
</dbReference>
<dbReference type="GO" id="GO:0005886">
    <property type="term" value="C:plasma membrane"/>
    <property type="evidence" value="ECO:0007669"/>
    <property type="project" value="UniProtKB-SubCell"/>
</dbReference>
<dbReference type="InterPro" id="IPR003594">
    <property type="entry name" value="HATPase_dom"/>
</dbReference>
<evidence type="ECO:0000256" key="3">
    <source>
        <dbReference type="ARBA" id="ARBA00012438"/>
    </source>
</evidence>
<dbReference type="EMBL" id="JAAEEH010000012">
    <property type="protein sequence ID" value="NDL67278.1"/>
    <property type="molecule type" value="Genomic_DNA"/>
</dbReference>
<evidence type="ECO:0000256" key="4">
    <source>
        <dbReference type="ARBA" id="ARBA00022475"/>
    </source>
</evidence>
<evidence type="ECO:0000256" key="6">
    <source>
        <dbReference type="ARBA" id="ARBA00022679"/>
    </source>
</evidence>
<keyword evidence="4" id="KW-1003">Cell membrane</keyword>
<evidence type="ECO:0000256" key="13">
    <source>
        <dbReference type="ARBA" id="ARBA00023136"/>
    </source>
</evidence>
<dbReference type="AlphaFoldDB" id="A0A7X5KN09"/>
<proteinExistence type="predicted"/>
<name>A0A7X5KN09_9FIRM</name>
<dbReference type="Pfam" id="PF02518">
    <property type="entry name" value="HATPase_c"/>
    <property type="match status" value="1"/>
</dbReference>
<evidence type="ECO:0000256" key="11">
    <source>
        <dbReference type="ARBA" id="ARBA00022989"/>
    </source>
</evidence>
<dbReference type="GO" id="GO:0005524">
    <property type="term" value="F:ATP binding"/>
    <property type="evidence" value="ECO:0007669"/>
    <property type="project" value="UniProtKB-KW"/>
</dbReference>
<keyword evidence="11 15" id="KW-1133">Transmembrane helix</keyword>
<evidence type="ECO:0000256" key="2">
    <source>
        <dbReference type="ARBA" id="ARBA00004651"/>
    </source>
</evidence>
<keyword evidence="14" id="KW-0175">Coiled coil</keyword>
<dbReference type="CDD" id="cd06225">
    <property type="entry name" value="HAMP"/>
    <property type="match status" value="1"/>
</dbReference>
<evidence type="ECO:0000259" key="16">
    <source>
        <dbReference type="PROSITE" id="PS50109"/>
    </source>
</evidence>
<keyword evidence="9 18" id="KW-0418">Kinase</keyword>
<keyword evidence="12" id="KW-0902">Two-component regulatory system</keyword>
<evidence type="ECO:0000256" key="7">
    <source>
        <dbReference type="ARBA" id="ARBA00022692"/>
    </source>
</evidence>
<evidence type="ECO:0000256" key="14">
    <source>
        <dbReference type="SAM" id="Coils"/>
    </source>
</evidence>
<dbReference type="InterPro" id="IPR003660">
    <property type="entry name" value="HAMP_dom"/>
</dbReference>
<evidence type="ECO:0000256" key="1">
    <source>
        <dbReference type="ARBA" id="ARBA00000085"/>
    </source>
</evidence>
<dbReference type="GO" id="GO:0000155">
    <property type="term" value="F:phosphorelay sensor kinase activity"/>
    <property type="evidence" value="ECO:0007669"/>
    <property type="project" value="InterPro"/>
</dbReference>
<feature type="domain" description="HAMP" evidence="17">
    <location>
        <begin position="323"/>
        <end position="379"/>
    </location>
</feature>
<dbReference type="PANTHER" id="PTHR34220:SF11">
    <property type="entry name" value="SENSOR PROTEIN KINASE HPTS"/>
    <property type="match status" value="1"/>
</dbReference>
<evidence type="ECO:0000256" key="12">
    <source>
        <dbReference type="ARBA" id="ARBA00023012"/>
    </source>
</evidence>
<evidence type="ECO:0000256" key="9">
    <source>
        <dbReference type="ARBA" id="ARBA00022777"/>
    </source>
</evidence>
<dbReference type="Pfam" id="PF06580">
    <property type="entry name" value="His_kinase"/>
    <property type="match status" value="1"/>
</dbReference>
<dbReference type="PANTHER" id="PTHR34220">
    <property type="entry name" value="SENSOR HISTIDINE KINASE YPDA"/>
    <property type="match status" value="1"/>
</dbReference>
<comment type="catalytic activity">
    <reaction evidence="1">
        <text>ATP + protein L-histidine = ADP + protein N-phospho-L-histidine.</text>
        <dbReference type="EC" id="2.7.13.3"/>
    </reaction>
</comment>
<feature type="transmembrane region" description="Helical" evidence="15">
    <location>
        <begin position="302"/>
        <end position="323"/>
    </location>
</feature>
<dbReference type="InterPro" id="IPR010559">
    <property type="entry name" value="Sig_transdc_His_kin_internal"/>
</dbReference>
<dbReference type="SUPFAM" id="SSF55874">
    <property type="entry name" value="ATPase domain of HSP90 chaperone/DNA topoisomerase II/histidine kinase"/>
    <property type="match status" value="1"/>
</dbReference>
<accession>A0A7X5KN09</accession>